<keyword evidence="1" id="KW-0732">Signal</keyword>
<accession>A0ABS9I5D5</accession>
<protein>
    <recommendedName>
        <fullName evidence="4">Lipoprotein</fullName>
    </recommendedName>
</protein>
<dbReference type="EMBL" id="JAKJXH010000009">
    <property type="protein sequence ID" value="MCF7542770.1"/>
    <property type="molecule type" value="Genomic_DNA"/>
</dbReference>
<comment type="caution">
    <text evidence="2">The sequence shown here is derived from an EMBL/GenBank/DDBJ whole genome shotgun (WGS) entry which is preliminary data.</text>
</comment>
<keyword evidence="3" id="KW-1185">Reference proteome</keyword>
<gene>
    <name evidence="2" type="ORF">L4G47_11090</name>
</gene>
<organism evidence="2 3">
    <name type="scientific">Pseudomonas petrae</name>
    <dbReference type="NCBI Taxonomy" id="2912190"/>
    <lineage>
        <taxon>Bacteria</taxon>
        <taxon>Pseudomonadati</taxon>
        <taxon>Pseudomonadota</taxon>
        <taxon>Gammaproteobacteria</taxon>
        <taxon>Pseudomonadales</taxon>
        <taxon>Pseudomonadaceae</taxon>
        <taxon>Pseudomonas</taxon>
    </lineage>
</organism>
<evidence type="ECO:0000313" key="2">
    <source>
        <dbReference type="EMBL" id="MCF7542770.1"/>
    </source>
</evidence>
<evidence type="ECO:0000313" key="3">
    <source>
        <dbReference type="Proteomes" id="UP001162905"/>
    </source>
</evidence>
<dbReference type="RefSeq" id="WP_237252082.1">
    <property type="nucleotide sequence ID" value="NZ_JAKJXE010000002.1"/>
</dbReference>
<feature type="signal peptide" evidence="1">
    <location>
        <begin position="1"/>
        <end position="19"/>
    </location>
</feature>
<reference evidence="2" key="1">
    <citation type="submission" date="2022-01" db="EMBL/GenBank/DDBJ databases">
        <title>Pseudomonas sp. nov. isolated from Antarctic regolith.</title>
        <authorList>
            <person name="Novakova D."/>
            <person name="Sedlar K."/>
        </authorList>
    </citation>
    <scope>NUCLEOTIDE SEQUENCE</scope>
    <source>
        <strain evidence="2">P2647</strain>
    </source>
</reference>
<evidence type="ECO:0000256" key="1">
    <source>
        <dbReference type="SAM" id="SignalP"/>
    </source>
</evidence>
<evidence type="ECO:0008006" key="4">
    <source>
        <dbReference type="Google" id="ProtNLM"/>
    </source>
</evidence>
<proteinExistence type="predicted"/>
<dbReference type="Proteomes" id="UP001162905">
    <property type="component" value="Unassembled WGS sequence"/>
</dbReference>
<sequence>MLKFLALFTAIGCMNTCIAAETDDPANSFAKIYGSLCLRNLPNLEALRVKLAPMPKLPPQKAALFLADAPGDAWPVPDEHGTFILALPAGKKLCAIYARRADANITTRLFKTLVANPPAPFHAELVRDDHEQTGANGMTHTLSYQWSVPNGTRKMLFTLTTAASDTANIQALGTAAVISQ</sequence>
<dbReference type="NCBIfam" id="NF047650">
    <property type="entry name" value="lipo_NMCC_0638"/>
    <property type="match status" value="1"/>
</dbReference>
<feature type="chain" id="PRO_5046899510" description="Lipoprotein" evidence="1">
    <location>
        <begin position="20"/>
        <end position="180"/>
    </location>
</feature>
<name>A0ABS9I5D5_9PSED</name>